<reference evidence="2 3" key="1">
    <citation type="submission" date="2017-06" db="EMBL/GenBank/DDBJ databases">
        <title>Complete genome of Francisella halioticida.</title>
        <authorList>
            <person name="Sjodin A."/>
        </authorList>
    </citation>
    <scope>NUCLEOTIDE SEQUENCE [LARGE SCALE GENOMIC DNA]</scope>
    <source>
        <strain evidence="2 3">DSM 23729</strain>
    </source>
</reference>
<keyword evidence="1" id="KW-1133">Transmembrane helix</keyword>
<evidence type="ECO:0000313" key="2">
    <source>
        <dbReference type="EMBL" id="ASG67505.1"/>
    </source>
</evidence>
<sequence length="83" mass="9635">MNNNVKQILTSLSLIAVAVISFIIFAPIFVFLIIFLIISSFILRRKIMKENADFFKKRGRKKGRIIDQDENFSKNSNSNQKLK</sequence>
<dbReference type="InterPro" id="IPR021273">
    <property type="entry name" value="DUF2852"/>
</dbReference>
<feature type="transmembrane region" description="Helical" evidence="1">
    <location>
        <begin position="12"/>
        <end position="38"/>
    </location>
</feature>
<dbReference type="RefSeq" id="WP_088772042.1">
    <property type="nucleotide sequence ID" value="NZ_AP023082.1"/>
</dbReference>
<evidence type="ECO:0000256" key="1">
    <source>
        <dbReference type="SAM" id="Phobius"/>
    </source>
</evidence>
<dbReference type="Proteomes" id="UP000249910">
    <property type="component" value="Chromosome"/>
</dbReference>
<gene>
    <name evidence="2" type="ORF">CDV26_03065</name>
</gene>
<accession>A0ABM6LXX3</accession>
<dbReference type="Pfam" id="PF11014">
    <property type="entry name" value="DUF2852"/>
    <property type="match status" value="1"/>
</dbReference>
<evidence type="ECO:0000313" key="3">
    <source>
        <dbReference type="Proteomes" id="UP000249910"/>
    </source>
</evidence>
<organism evidence="2 3">
    <name type="scientific">Francisella halioticida</name>
    <dbReference type="NCBI Taxonomy" id="549298"/>
    <lineage>
        <taxon>Bacteria</taxon>
        <taxon>Pseudomonadati</taxon>
        <taxon>Pseudomonadota</taxon>
        <taxon>Gammaproteobacteria</taxon>
        <taxon>Thiotrichales</taxon>
        <taxon>Francisellaceae</taxon>
        <taxon>Francisella</taxon>
    </lineage>
</organism>
<name>A0ABM6LXX3_9GAMM</name>
<keyword evidence="1" id="KW-0472">Membrane</keyword>
<keyword evidence="3" id="KW-1185">Reference proteome</keyword>
<protein>
    <submittedName>
        <fullName evidence="2">Uncharacterized protein</fullName>
    </submittedName>
</protein>
<proteinExistence type="predicted"/>
<keyword evidence="1" id="KW-0812">Transmembrane</keyword>
<dbReference type="EMBL" id="CP022132">
    <property type="protein sequence ID" value="ASG67505.1"/>
    <property type="molecule type" value="Genomic_DNA"/>
</dbReference>